<dbReference type="EMBL" id="CANL01000015">
    <property type="protein sequence ID" value="CCM63428.1"/>
    <property type="molecule type" value="Genomic_DNA"/>
</dbReference>
<dbReference type="HOGENOM" id="CLU_2665756_0_0_11"/>
<keyword evidence="3" id="KW-1185">Reference proteome</keyword>
<protein>
    <recommendedName>
        <fullName evidence="4">Ribbon-helix-helix protein CopG domain-containing protein</fullName>
    </recommendedName>
</protein>
<reference evidence="2 3" key="1">
    <citation type="journal article" date="2013" name="ISME J.">
        <title>Metabolic model for the filamentous 'Candidatus Microthrix parvicella' based on genomic and metagenomic analyses.</title>
        <authorList>
            <person name="Jon McIlroy S."/>
            <person name="Kristiansen R."/>
            <person name="Albertsen M."/>
            <person name="Michael Karst S."/>
            <person name="Rossetti S."/>
            <person name="Lund Nielsen J."/>
            <person name="Tandoi V."/>
            <person name="James Seviour R."/>
            <person name="Nielsen P.H."/>
        </authorList>
    </citation>
    <scope>NUCLEOTIDE SEQUENCE [LARGE SCALE GENOMIC DNA]</scope>
    <source>
        <strain evidence="2 3">RN1</strain>
    </source>
</reference>
<proteinExistence type="predicted"/>
<evidence type="ECO:0008006" key="4">
    <source>
        <dbReference type="Google" id="ProtNLM"/>
    </source>
</evidence>
<organism evidence="2 3">
    <name type="scientific">Candidatus Neomicrothrix parvicella RN1</name>
    <dbReference type="NCBI Taxonomy" id="1229780"/>
    <lineage>
        <taxon>Bacteria</taxon>
        <taxon>Bacillati</taxon>
        <taxon>Actinomycetota</taxon>
        <taxon>Acidimicrobiia</taxon>
        <taxon>Acidimicrobiales</taxon>
        <taxon>Microthrixaceae</taxon>
        <taxon>Candidatus Neomicrothrix</taxon>
    </lineage>
</organism>
<dbReference type="eggNOG" id="ENOG502ZK3V">
    <property type="taxonomic scope" value="Bacteria"/>
</dbReference>
<gene>
    <name evidence="2" type="ORF">BN381_220002</name>
</gene>
<accession>R4YYI2</accession>
<evidence type="ECO:0000313" key="2">
    <source>
        <dbReference type="EMBL" id="CCM63428.1"/>
    </source>
</evidence>
<dbReference type="STRING" id="1229780.BN381_220002"/>
<sequence>MGPMTVTLDLPAEAQARLQAESNRRGITLDQLIAEIAASFPDGAAAPRRKLAFVGIGSSTSGRGARDADEMLAEGFGRD</sequence>
<evidence type="ECO:0000256" key="1">
    <source>
        <dbReference type="SAM" id="MobiDB-lite"/>
    </source>
</evidence>
<comment type="caution">
    <text evidence="2">The sequence shown here is derived from an EMBL/GenBank/DDBJ whole genome shotgun (WGS) entry which is preliminary data.</text>
</comment>
<feature type="region of interest" description="Disordered" evidence="1">
    <location>
        <begin position="59"/>
        <end position="79"/>
    </location>
</feature>
<evidence type="ECO:0000313" key="3">
    <source>
        <dbReference type="Proteomes" id="UP000018291"/>
    </source>
</evidence>
<dbReference type="AlphaFoldDB" id="R4YYI2"/>
<name>R4YYI2_9ACTN</name>
<dbReference type="Proteomes" id="UP000018291">
    <property type="component" value="Unassembled WGS sequence"/>
</dbReference>